<feature type="chain" id="PRO_5020336002" evidence="10">
    <location>
        <begin position="18"/>
        <end position="259"/>
    </location>
</feature>
<dbReference type="PANTHER" id="PTHR12924:SF0">
    <property type="entry name" value="TRANSLOCON-ASSOCIATED PROTEIN SUBUNIT ALPHA"/>
    <property type="match status" value="1"/>
</dbReference>
<dbReference type="GO" id="GO:0005789">
    <property type="term" value="C:endoplasmic reticulum membrane"/>
    <property type="evidence" value="ECO:0007669"/>
    <property type="project" value="UniProtKB-SubCell"/>
</dbReference>
<keyword evidence="5" id="KW-1133">Transmembrane helix</keyword>
<comment type="subcellular location">
    <subcellularLocation>
        <location evidence="1">Endoplasmic reticulum membrane</location>
        <topology evidence="1">Single-pass type I membrane protein</topology>
    </subcellularLocation>
</comment>
<evidence type="ECO:0000256" key="9">
    <source>
        <dbReference type="SAM" id="MobiDB-lite"/>
    </source>
</evidence>
<dbReference type="Pfam" id="PF03896">
    <property type="entry name" value="TRAP_alpha"/>
    <property type="match status" value="1"/>
</dbReference>
<keyword evidence="12" id="KW-1185">Reference proteome</keyword>
<gene>
    <name evidence="11" type="ORF">E3P99_02799</name>
</gene>
<feature type="compositionally biased region" description="Basic residues" evidence="9">
    <location>
        <begin position="248"/>
        <end position="259"/>
    </location>
</feature>
<evidence type="ECO:0000256" key="8">
    <source>
        <dbReference type="ARBA" id="ARBA00038311"/>
    </source>
</evidence>
<evidence type="ECO:0000313" key="11">
    <source>
        <dbReference type="EMBL" id="TIA88071.1"/>
    </source>
</evidence>
<proteinExistence type="inferred from homology"/>
<evidence type="ECO:0000256" key="4">
    <source>
        <dbReference type="ARBA" id="ARBA00022824"/>
    </source>
</evidence>
<sequence>MKLSLISLLSVASVAVASIGSAVKAPQIEVKSALVNAINGLSVDGNIVVNGQTNTLLISSVNSESSNYTLESVYGVFKNVKNDKKIKDSPKVSNIGLTLQPDSATTPYAYTFPSEFSTGDLKLELSLAVKDSEGVSHVLDAFNGVLTVVEPKQTLDLQMLSIYAILVAVAYFASKFVYDTYINPLSPAEKKRKAKAKENISAPIRPVNVDDVKEGDNDWMPELAKLKQRKTKSASSADETSGDESGAKKGKKGKKGGRK</sequence>
<evidence type="ECO:0000256" key="2">
    <source>
        <dbReference type="ARBA" id="ARBA00022692"/>
    </source>
</evidence>
<dbReference type="Proteomes" id="UP000310189">
    <property type="component" value="Unassembled WGS sequence"/>
</dbReference>
<reference evidence="11 12" key="1">
    <citation type="submission" date="2019-03" db="EMBL/GenBank/DDBJ databases">
        <title>Sequencing 23 genomes of Wallemia ichthyophaga.</title>
        <authorList>
            <person name="Gostincar C."/>
        </authorList>
    </citation>
    <scope>NUCLEOTIDE SEQUENCE [LARGE SCALE GENOMIC DNA]</scope>
    <source>
        <strain evidence="11 12">EXF-5753</strain>
    </source>
</reference>
<accession>A0A4T0FII4</accession>
<evidence type="ECO:0000256" key="10">
    <source>
        <dbReference type="SAM" id="SignalP"/>
    </source>
</evidence>
<feature type="signal peptide" evidence="10">
    <location>
        <begin position="1"/>
        <end position="17"/>
    </location>
</feature>
<dbReference type="OrthoDB" id="1926781at2759"/>
<feature type="region of interest" description="Disordered" evidence="9">
    <location>
        <begin position="205"/>
        <end position="259"/>
    </location>
</feature>
<keyword evidence="6" id="KW-0472">Membrane</keyword>
<protein>
    <submittedName>
        <fullName evidence="11">Uncharacterized protein</fullName>
    </submittedName>
</protein>
<keyword evidence="2" id="KW-0812">Transmembrane</keyword>
<name>A0A4T0FII4_9BASI</name>
<evidence type="ECO:0000313" key="12">
    <source>
        <dbReference type="Proteomes" id="UP000310189"/>
    </source>
</evidence>
<keyword evidence="4" id="KW-0256">Endoplasmic reticulum</keyword>
<organism evidence="11 12">
    <name type="scientific">Wallemia hederae</name>
    <dbReference type="NCBI Taxonomy" id="1540922"/>
    <lineage>
        <taxon>Eukaryota</taxon>
        <taxon>Fungi</taxon>
        <taxon>Dikarya</taxon>
        <taxon>Basidiomycota</taxon>
        <taxon>Wallemiomycotina</taxon>
        <taxon>Wallemiomycetes</taxon>
        <taxon>Wallemiales</taxon>
        <taxon>Wallemiaceae</taxon>
        <taxon>Wallemia</taxon>
    </lineage>
</organism>
<evidence type="ECO:0000256" key="6">
    <source>
        <dbReference type="ARBA" id="ARBA00023136"/>
    </source>
</evidence>
<dbReference type="EMBL" id="SPNW01000043">
    <property type="protein sequence ID" value="TIA88071.1"/>
    <property type="molecule type" value="Genomic_DNA"/>
</dbReference>
<comment type="function">
    <text evidence="7">Is probably involved in a pathway contributing to genomic integrity.</text>
</comment>
<keyword evidence="3 10" id="KW-0732">Signal</keyword>
<evidence type="ECO:0000256" key="1">
    <source>
        <dbReference type="ARBA" id="ARBA00004115"/>
    </source>
</evidence>
<dbReference type="AlphaFoldDB" id="A0A4T0FII4"/>
<dbReference type="PANTHER" id="PTHR12924">
    <property type="entry name" value="TRANSLOCON-ASSOCIATED PROTEIN, ALPHA SUBUNIT"/>
    <property type="match status" value="1"/>
</dbReference>
<dbReference type="InterPro" id="IPR005595">
    <property type="entry name" value="TRAP_alpha"/>
</dbReference>
<evidence type="ECO:0000256" key="7">
    <source>
        <dbReference type="ARBA" id="ARBA00037565"/>
    </source>
</evidence>
<evidence type="ECO:0000256" key="3">
    <source>
        <dbReference type="ARBA" id="ARBA00022729"/>
    </source>
</evidence>
<comment type="caution">
    <text evidence="11">The sequence shown here is derived from an EMBL/GenBank/DDBJ whole genome shotgun (WGS) entry which is preliminary data.</text>
</comment>
<comment type="similarity">
    <text evidence="8">Belongs to the IRC22 family.</text>
</comment>
<evidence type="ECO:0000256" key="5">
    <source>
        <dbReference type="ARBA" id="ARBA00022989"/>
    </source>
</evidence>